<dbReference type="Gene3D" id="3.30.450.40">
    <property type="match status" value="1"/>
</dbReference>
<dbReference type="PROSITE" id="PS51078">
    <property type="entry name" value="ICLR_ED"/>
    <property type="match status" value="1"/>
</dbReference>
<dbReference type="PANTHER" id="PTHR30136">
    <property type="entry name" value="HELIX-TURN-HELIX TRANSCRIPTIONAL REGULATOR, ICLR FAMILY"/>
    <property type="match status" value="1"/>
</dbReference>
<dbReference type="GO" id="GO:0045892">
    <property type="term" value="P:negative regulation of DNA-templated transcription"/>
    <property type="evidence" value="ECO:0007669"/>
    <property type="project" value="TreeGrafter"/>
</dbReference>
<dbReference type="EMBL" id="VFPN01000003">
    <property type="protein sequence ID" value="TQM61564.1"/>
    <property type="molecule type" value="Genomic_DNA"/>
</dbReference>
<dbReference type="SUPFAM" id="SSF55781">
    <property type="entry name" value="GAF domain-like"/>
    <property type="match status" value="1"/>
</dbReference>
<accession>A0A543HTG4</accession>
<proteinExistence type="predicted"/>
<dbReference type="Proteomes" id="UP000318331">
    <property type="component" value="Unassembled WGS sequence"/>
</dbReference>
<dbReference type="Pfam" id="PF09339">
    <property type="entry name" value="HTH_IclR"/>
    <property type="match status" value="1"/>
</dbReference>
<protein>
    <submittedName>
        <fullName evidence="6">IclR family transcriptional regulator</fullName>
    </submittedName>
</protein>
<dbReference type="InterPro" id="IPR005471">
    <property type="entry name" value="Tscrpt_reg_IclR_N"/>
</dbReference>
<evidence type="ECO:0000313" key="7">
    <source>
        <dbReference type="Proteomes" id="UP000318331"/>
    </source>
</evidence>
<evidence type="ECO:0000256" key="2">
    <source>
        <dbReference type="ARBA" id="ARBA00023125"/>
    </source>
</evidence>
<dbReference type="Gene3D" id="1.10.10.10">
    <property type="entry name" value="Winged helix-like DNA-binding domain superfamily/Winged helix DNA-binding domain"/>
    <property type="match status" value="1"/>
</dbReference>
<keyword evidence="7" id="KW-1185">Reference proteome</keyword>
<keyword evidence="3" id="KW-0804">Transcription</keyword>
<reference evidence="6 7" key="1">
    <citation type="submission" date="2019-06" db="EMBL/GenBank/DDBJ databases">
        <title>Sequencing the genomes of 1000 actinobacteria strains.</title>
        <authorList>
            <person name="Klenk H.-P."/>
        </authorList>
    </citation>
    <scope>NUCLEOTIDE SEQUENCE [LARGE SCALE GENOMIC DNA]</scope>
    <source>
        <strain evidence="6 7">DSM 18031</strain>
    </source>
</reference>
<dbReference type="SUPFAM" id="SSF46785">
    <property type="entry name" value="Winged helix' DNA-binding domain"/>
    <property type="match status" value="1"/>
</dbReference>
<evidence type="ECO:0000313" key="6">
    <source>
        <dbReference type="EMBL" id="TQM61564.1"/>
    </source>
</evidence>
<dbReference type="Pfam" id="PF01614">
    <property type="entry name" value="IclR_C"/>
    <property type="match status" value="1"/>
</dbReference>
<gene>
    <name evidence="6" type="ORF">FB466_2522</name>
</gene>
<dbReference type="PANTHER" id="PTHR30136:SF24">
    <property type="entry name" value="HTH-TYPE TRANSCRIPTIONAL REPRESSOR ALLR"/>
    <property type="match status" value="1"/>
</dbReference>
<name>A0A543HTG4_9MICO</name>
<dbReference type="PROSITE" id="PS51077">
    <property type="entry name" value="HTH_ICLR"/>
    <property type="match status" value="1"/>
</dbReference>
<feature type="domain" description="HTH iclR-type" evidence="4">
    <location>
        <begin position="8"/>
        <end position="69"/>
    </location>
</feature>
<comment type="caution">
    <text evidence="6">The sequence shown here is derived from an EMBL/GenBank/DDBJ whole genome shotgun (WGS) entry which is preliminary data.</text>
</comment>
<dbReference type="AlphaFoldDB" id="A0A543HTG4"/>
<evidence type="ECO:0000259" key="5">
    <source>
        <dbReference type="PROSITE" id="PS51078"/>
    </source>
</evidence>
<keyword evidence="1" id="KW-0805">Transcription regulation</keyword>
<organism evidence="6 7">
    <name type="scientific">Klugiella xanthotipulae</name>
    <dbReference type="NCBI Taxonomy" id="244735"/>
    <lineage>
        <taxon>Bacteria</taxon>
        <taxon>Bacillati</taxon>
        <taxon>Actinomycetota</taxon>
        <taxon>Actinomycetes</taxon>
        <taxon>Micrococcales</taxon>
        <taxon>Microbacteriaceae</taxon>
        <taxon>Klugiella</taxon>
    </lineage>
</organism>
<dbReference type="InterPro" id="IPR050707">
    <property type="entry name" value="HTH_MetabolicPath_Reg"/>
</dbReference>
<dbReference type="InterPro" id="IPR014757">
    <property type="entry name" value="Tscrpt_reg_IclR_C"/>
</dbReference>
<dbReference type="RefSeq" id="WP_170206120.1">
    <property type="nucleotide sequence ID" value="NZ_BAAAYS010000006.1"/>
</dbReference>
<sequence>MANSSSGESMISRVVRVLDTLDAGRANMSITRIAAEAELPLATVHRLVRELMTFGWVERGTDGTVRLGLALWELANRGSVAQELRTAARPFMEDVHSVVKQHTQLGVLRGEEVVFVECYSRRGSVTNAVTLAGRLPVHSSSAGLAIMAFSEPLRREDYIRAHAERMPGIGNRLAQIRREGYAVIEGAQHVDTSGIAVPIAGRGGAVVAALSVVVPRDPAEVTLALPPLRVAAQGITRALRSRDYQSMERHVG</sequence>
<dbReference type="GO" id="GO:0003677">
    <property type="term" value="F:DNA binding"/>
    <property type="evidence" value="ECO:0007669"/>
    <property type="project" value="UniProtKB-KW"/>
</dbReference>
<evidence type="ECO:0000256" key="3">
    <source>
        <dbReference type="ARBA" id="ARBA00023163"/>
    </source>
</evidence>
<evidence type="ECO:0000256" key="1">
    <source>
        <dbReference type="ARBA" id="ARBA00023015"/>
    </source>
</evidence>
<keyword evidence="2" id="KW-0238">DNA-binding</keyword>
<feature type="domain" description="IclR-ED" evidence="5">
    <location>
        <begin position="70"/>
        <end position="241"/>
    </location>
</feature>
<dbReference type="GO" id="GO:0003700">
    <property type="term" value="F:DNA-binding transcription factor activity"/>
    <property type="evidence" value="ECO:0007669"/>
    <property type="project" value="TreeGrafter"/>
</dbReference>
<dbReference type="InterPro" id="IPR036388">
    <property type="entry name" value="WH-like_DNA-bd_sf"/>
</dbReference>
<dbReference type="InterPro" id="IPR029016">
    <property type="entry name" value="GAF-like_dom_sf"/>
</dbReference>
<evidence type="ECO:0000259" key="4">
    <source>
        <dbReference type="PROSITE" id="PS51077"/>
    </source>
</evidence>
<dbReference type="SMART" id="SM00346">
    <property type="entry name" value="HTH_ICLR"/>
    <property type="match status" value="1"/>
</dbReference>
<dbReference type="InterPro" id="IPR036390">
    <property type="entry name" value="WH_DNA-bd_sf"/>
</dbReference>